<evidence type="ECO:0000256" key="5">
    <source>
        <dbReference type="ARBA" id="ARBA00023273"/>
    </source>
</evidence>
<accession>A0ABR4MYM2</accession>
<evidence type="ECO:0000256" key="7">
    <source>
        <dbReference type="SAM" id="MobiDB-lite"/>
    </source>
</evidence>
<comment type="subcellular location">
    <subcellularLocation>
        <location evidence="2">Cell projection</location>
    </subcellularLocation>
    <subcellularLocation>
        <location evidence="1">Cytoplasm</location>
        <location evidence="1">Cytoskeleton</location>
    </subcellularLocation>
</comment>
<evidence type="ECO:0000313" key="8">
    <source>
        <dbReference type="EMBL" id="KAL2912388.1"/>
    </source>
</evidence>
<evidence type="ECO:0000313" key="9">
    <source>
        <dbReference type="Proteomes" id="UP001527925"/>
    </source>
</evidence>
<sequence length="437" mass="49718">MSATLPPLPGSMLKQASDAGLDSAPSAAVPTSSAGNLLPPAKAQAYIAIFEDALDQLAVLGDITPEVMKTDNKQLSEKITKILFEQRSLQERYQDLLAEQEQQRAQPNKTKLKEIQSAISDVSSQLQANAQSLARHLKTHPSVAQNLLKIQQERSSLQALLARTIRELRDYRFDSLVWTVEEEYKKRNTLQHTINRHVHAWCHLRNRILENDASDMLKELQRELANEKRLIQDEINDRNQVIQQLKDTIQEINALTASEQKYIKKEVKAHENSVKLQCQEKESSLHRDRELLLKKIEQERLAHDKIVDFLARQRESLEKEIQEWMTKYEEDTEAKAAELEALKQKRAQDLDKFEELVAAYESLEKTVDEDKQIRAKEAEEARLLAAQDAAATKIQRWYRKRKQMRAAQNAAKAPAKQGKGKGGKGGKGAKGGKGKKK</sequence>
<evidence type="ECO:0000256" key="4">
    <source>
        <dbReference type="ARBA" id="ARBA00023212"/>
    </source>
</evidence>
<keyword evidence="3" id="KW-0963">Cytoplasm</keyword>
<organism evidence="8 9">
    <name type="scientific">Polyrhizophydium stewartii</name>
    <dbReference type="NCBI Taxonomy" id="2732419"/>
    <lineage>
        <taxon>Eukaryota</taxon>
        <taxon>Fungi</taxon>
        <taxon>Fungi incertae sedis</taxon>
        <taxon>Chytridiomycota</taxon>
        <taxon>Chytridiomycota incertae sedis</taxon>
        <taxon>Chytridiomycetes</taxon>
        <taxon>Rhizophydiales</taxon>
        <taxon>Rhizophydiales incertae sedis</taxon>
        <taxon>Polyrhizophydium</taxon>
    </lineage>
</organism>
<feature type="region of interest" description="Disordered" evidence="7">
    <location>
        <begin position="399"/>
        <end position="437"/>
    </location>
</feature>
<name>A0ABR4MYM2_9FUNG</name>
<feature type="compositionally biased region" description="Low complexity" evidence="7">
    <location>
        <begin position="405"/>
        <end position="417"/>
    </location>
</feature>
<feature type="coiled-coil region" evidence="6">
    <location>
        <begin position="206"/>
        <end position="237"/>
    </location>
</feature>
<keyword evidence="4" id="KW-0206">Cytoskeleton</keyword>
<dbReference type="EMBL" id="JADGIZ020000069">
    <property type="protein sequence ID" value="KAL2912388.1"/>
    <property type="molecule type" value="Genomic_DNA"/>
</dbReference>
<dbReference type="Proteomes" id="UP001527925">
    <property type="component" value="Unassembled WGS sequence"/>
</dbReference>
<evidence type="ECO:0000256" key="1">
    <source>
        <dbReference type="ARBA" id="ARBA00004245"/>
    </source>
</evidence>
<keyword evidence="6" id="KW-0175">Coiled coil</keyword>
<feature type="coiled-coil region" evidence="6">
    <location>
        <begin position="307"/>
        <end position="356"/>
    </location>
</feature>
<reference evidence="8 9" key="1">
    <citation type="submission" date="2023-09" db="EMBL/GenBank/DDBJ databases">
        <title>Pangenome analysis of Batrachochytrium dendrobatidis and related Chytrids.</title>
        <authorList>
            <person name="Yacoub M.N."/>
            <person name="Stajich J.E."/>
            <person name="James T.Y."/>
        </authorList>
    </citation>
    <scope>NUCLEOTIDE SEQUENCE [LARGE SCALE GENOMIC DNA]</scope>
    <source>
        <strain evidence="8 9">JEL0888</strain>
    </source>
</reference>
<evidence type="ECO:0000256" key="3">
    <source>
        <dbReference type="ARBA" id="ARBA00022490"/>
    </source>
</evidence>
<evidence type="ECO:0000256" key="2">
    <source>
        <dbReference type="ARBA" id="ARBA00004316"/>
    </source>
</evidence>
<proteinExistence type="predicted"/>
<protein>
    <recommendedName>
        <fullName evidence="10">Dynein regulatory complex protein 9</fullName>
    </recommendedName>
</protein>
<comment type="caution">
    <text evidence="8">The sequence shown here is derived from an EMBL/GenBank/DDBJ whole genome shotgun (WGS) entry which is preliminary data.</text>
</comment>
<dbReference type="PANTHER" id="PTHR14871:SF1">
    <property type="entry name" value="DYNEIN REGULATORY COMPLEX PROTEIN 9"/>
    <property type="match status" value="1"/>
</dbReference>
<evidence type="ECO:0000256" key="6">
    <source>
        <dbReference type="SAM" id="Coils"/>
    </source>
</evidence>
<feature type="compositionally biased region" description="Low complexity" evidence="7">
    <location>
        <begin position="23"/>
        <end position="34"/>
    </location>
</feature>
<dbReference type="InterPro" id="IPR042618">
    <property type="entry name" value="IQCG"/>
</dbReference>
<keyword evidence="9" id="KW-1185">Reference proteome</keyword>
<gene>
    <name evidence="8" type="ORF">HK105_208162</name>
</gene>
<evidence type="ECO:0008006" key="10">
    <source>
        <dbReference type="Google" id="ProtNLM"/>
    </source>
</evidence>
<dbReference type="PANTHER" id="PTHR14871">
    <property type="entry name" value="DYNEIN REGULATORY COMPLEX PROTEIN 9"/>
    <property type="match status" value="1"/>
</dbReference>
<keyword evidence="5" id="KW-0966">Cell projection</keyword>
<feature type="region of interest" description="Disordered" evidence="7">
    <location>
        <begin position="1"/>
        <end position="35"/>
    </location>
</feature>